<dbReference type="GO" id="GO:0070095">
    <property type="term" value="F:fructose-6-phosphate binding"/>
    <property type="evidence" value="ECO:0007669"/>
    <property type="project" value="TreeGrafter"/>
</dbReference>
<feature type="domain" description="Phosphofructokinase" evidence="11">
    <location>
        <begin position="49"/>
        <end position="345"/>
    </location>
</feature>
<keyword evidence="8 10" id="KW-0460">Magnesium</keyword>
<evidence type="ECO:0000256" key="4">
    <source>
        <dbReference type="ARBA" id="ARBA00022490"/>
    </source>
</evidence>
<dbReference type="GO" id="GO:0016208">
    <property type="term" value="F:AMP binding"/>
    <property type="evidence" value="ECO:0007669"/>
    <property type="project" value="TreeGrafter"/>
</dbReference>
<comment type="function">
    <text evidence="10">Catalyzes the phosphorylation of D-fructose 6-phosphate to fructose 1,6-bisphosphate by ATP, the first committing step of glycolysis.</text>
</comment>
<comment type="cofactor">
    <cofactor evidence="1 10">
        <name>Mg(2+)</name>
        <dbReference type="ChEBI" id="CHEBI:18420"/>
    </cofactor>
</comment>
<dbReference type="Pfam" id="PF00365">
    <property type="entry name" value="PFK"/>
    <property type="match status" value="1"/>
</dbReference>
<evidence type="ECO:0000256" key="2">
    <source>
        <dbReference type="ARBA" id="ARBA00004496"/>
    </source>
</evidence>
<organism evidence="12 13">
    <name type="scientific">Egibacter rhizosphaerae</name>
    <dbReference type="NCBI Taxonomy" id="1670831"/>
    <lineage>
        <taxon>Bacteria</taxon>
        <taxon>Bacillati</taxon>
        <taxon>Actinomycetota</taxon>
        <taxon>Nitriliruptoria</taxon>
        <taxon>Egibacterales</taxon>
        <taxon>Egibacteraceae</taxon>
        <taxon>Egibacter</taxon>
    </lineage>
</organism>
<evidence type="ECO:0000256" key="5">
    <source>
        <dbReference type="ARBA" id="ARBA00022679"/>
    </source>
</evidence>
<dbReference type="UniPathway" id="UPA00109">
    <property type="reaction ID" value="UER00182"/>
</dbReference>
<evidence type="ECO:0000256" key="1">
    <source>
        <dbReference type="ARBA" id="ARBA00001946"/>
    </source>
</evidence>
<feature type="site" description="Important for substrate specificity; cannot use PPi as phosphoryl donor" evidence="10">
    <location>
        <position position="151"/>
    </location>
</feature>
<evidence type="ECO:0000256" key="6">
    <source>
        <dbReference type="ARBA" id="ARBA00022723"/>
    </source>
</evidence>
<reference evidence="12 13" key="1">
    <citation type="submission" date="2019-01" db="EMBL/GenBank/DDBJ databases">
        <title>Egibacter rhizosphaerae EGI 80759T.</title>
        <authorList>
            <person name="Chen D.-D."/>
            <person name="Tian Y."/>
            <person name="Jiao J.-Y."/>
            <person name="Zhang X.-T."/>
            <person name="Zhang Y.-G."/>
            <person name="Zhang Y."/>
            <person name="Xiao M."/>
            <person name="Shu W.-S."/>
            <person name="Li W.-J."/>
        </authorList>
    </citation>
    <scope>NUCLEOTIDE SEQUENCE [LARGE SCALE GENOMIC DNA]</scope>
    <source>
        <strain evidence="12 13">EGI 80759</strain>
    </source>
</reference>
<keyword evidence="13" id="KW-1185">Reference proteome</keyword>
<dbReference type="InterPro" id="IPR000023">
    <property type="entry name" value="Phosphofructokinase_dom"/>
</dbReference>
<dbReference type="GO" id="GO:0042802">
    <property type="term" value="F:identical protein binding"/>
    <property type="evidence" value="ECO:0007669"/>
    <property type="project" value="TreeGrafter"/>
</dbReference>
<comment type="subcellular location">
    <subcellularLocation>
        <location evidence="2 10">Cytoplasm</location>
    </subcellularLocation>
</comment>
<dbReference type="PROSITE" id="PS00433">
    <property type="entry name" value="PHOSPHOFRUCTOKINASE"/>
    <property type="match status" value="1"/>
</dbReference>
<comment type="subunit">
    <text evidence="10">Homodimer or homotetramer.</text>
</comment>
<feature type="binding site" evidence="10">
    <location>
        <position position="57"/>
    </location>
    <ligand>
        <name>ATP</name>
        <dbReference type="ChEBI" id="CHEBI:30616"/>
    </ligand>
</feature>
<comment type="catalytic activity">
    <reaction evidence="10">
        <text>beta-D-fructose 6-phosphate + ATP = beta-D-fructose 1,6-bisphosphate + ADP + H(+)</text>
        <dbReference type="Rhea" id="RHEA:16109"/>
        <dbReference type="ChEBI" id="CHEBI:15378"/>
        <dbReference type="ChEBI" id="CHEBI:30616"/>
        <dbReference type="ChEBI" id="CHEBI:32966"/>
        <dbReference type="ChEBI" id="CHEBI:57634"/>
        <dbReference type="ChEBI" id="CHEBI:456216"/>
        <dbReference type="EC" id="2.7.1.11"/>
    </reaction>
</comment>
<dbReference type="InterPro" id="IPR015912">
    <property type="entry name" value="Phosphofructokinase_CS"/>
</dbReference>
<feature type="binding site" evidence="10">
    <location>
        <begin position="149"/>
        <end position="152"/>
    </location>
    <ligand>
        <name>ATP</name>
        <dbReference type="ChEBI" id="CHEBI:30616"/>
    </ligand>
</feature>
<dbReference type="Gene3D" id="3.40.50.450">
    <property type="match status" value="1"/>
</dbReference>
<evidence type="ECO:0000256" key="8">
    <source>
        <dbReference type="ARBA" id="ARBA00022842"/>
    </source>
</evidence>
<keyword evidence="6 10" id="KW-0479">Metal-binding</keyword>
<dbReference type="NCBIfam" id="NF002872">
    <property type="entry name" value="PRK03202.1"/>
    <property type="match status" value="1"/>
</dbReference>
<evidence type="ECO:0000256" key="3">
    <source>
        <dbReference type="ARBA" id="ARBA00004679"/>
    </source>
</evidence>
<dbReference type="Proteomes" id="UP000291469">
    <property type="component" value="Chromosome"/>
</dbReference>
<feature type="binding site" evidence="10">
    <location>
        <position position="210"/>
    </location>
    <ligand>
        <name>substrate</name>
        <note>ligand shared between dimeric partners</note>
    </ligand>
</feature>
<feature type="active site" description="Proton acceptor" evidence="10">
    <location>
        <position position="175"/>
    </location>
</feature>
<dbReference type="GO" id="GO:0005524">
    <property type="term" value="F:ATP binding"/>
    <property type="evidence" value="ECO:0007669"/>
    <property type="project" value="UniProtKB-KW"/>
</dbReference>
<keyword evidence="7 10" id="KW-0418">Kinase</keyword>
<dbReference type="InterPro" id="IPR012003">
    <property type="entry name" value="ATP_PFK_prok-type"/>
</dbReference>
<feature type="binding site" description="in other chain" evidence="10">
    <location>
        <position position="270"/>
    </location>
    <ligand>
        <name>substrate</name>
        <note>ligand shared between dimeric partners</note>
    </ligand>
</feature>
<dbReference type="InterPro" id="IPR022953">
    <property type="entry name" value="ATP_PFK"/>
</dbReference>
<evidence type="ECO:0000259" key="11">
    <source>
        <dbReference type="Pfam" id="PF00365"/>
    </source>
</evidence>
<dbReference type="AlphaFoldDB" id="A0A411YAD9"/>
<gene>
    <name evidence="10" type="primary">pfkA</name>
    <name evidence="12" type="ORF">ER308_00300</name>
</gene>
<evidence type="ECO:0000256" key="10">
    <source>
        <dbReference type="HAMAP-Rule" id="MF_01976"/>
    </source>
</evidence>
<dbReference type="OrthoDB" id="9802503at2"/>
<keyword evidence="9 10" id="KW-0324">Glycolysis</keyword>
<feature type="binding site" evidence="10">
    <location>
        <position position="314"/>
    </location>
    <ligand>
        <name>substrate</name>
        <note>ligand shared between dimeric partners</note>
    </ligand>
</feature>
<feature type="binding site" description="in other chain" evidence="10">
    <location>
        <begin position="320"/>
        <end position="323"/>
    </location>
    <ligand>
        <name>substrate</name>
        <note>ligand shared between dimeric partners</note>
    </ligand>
</feature>
<dbReference type="EMBL" id="CP036402">
    <property type="protein sequence ID" value="QBI18165.1"/>
    <property type="molecule type" value="Genomic_DNA"/>
</dbReference>
<dbReference type="SUPFAM" id="SSF53784">
    <property type="entry name" value="Phosphofructokinase"/>
    <property type="match status" value="1"/>
</dbReference>
<comment type="pathway">
    <text evidence="3 10">Carbohydrate degradation; glycolysis; D-glyceraldehyde 3-phosphate and glycerone phosphate from D-glucose: step 3/4.</text>
</comment>
<evidence type="ECO:0000256" key="9">
    <source>
        <dbReference type="ARBA" id="ARBA00023152"/>
    </source>
</evidence>
<evidence type="ECO:0000313" key="12">
    <source>
        <dbReference type="EMBL" id="QBI18165.1"/>
    </source>
</evidence>
<dbReference type="PANTHER" id="PTHR13697">
    <property type="entry name" value="PHOSPHOFRUCTOKINASE"/>
    <property type="match status" value="1"/>
</dbReference>
<proteinExistence type="inferred from homology"/>
<dbReference type="HAMAP" id="MF_01976">
    <property type="entry name" value="Phosphofructokinase_III"/>
    <property type="match status" value="1"/>
</dbReference>
<name>A0A411YAD9_9ACTN</name>
<dbReference type="EC" id="2.7.1.11" evidence="10"/>
<keyword evidence="10" id="KW-0547">Nucleotide-binding</keyword>
<dbReference type="InterPro" id="IPR035966">
    <property type="entry name" value="PKF_sf"/>
</dbReference>
<feature type="binding site" description="in other chain" evidence="10">
    <location>
        <begin position="217"/>
        <end position="219"/>
    </location>
    <ligand>
        <name>substrate</name>
        <note>ligand shared between dimeric partners</note>
    </ligand>
</feature>
<dbReference type="GO" id="GO:0061621">
    <property type="term" value="P:canonical glycolysis"/>
    <property type="evidence" value="ECO:0007669"/>
    <property type="project" value="TreeGrafter"/>
</dbReference>
<dbReference type="GO" id="GO:0046872">
    <property type="term" value="F:metal ion binding"/>
    <property type="evidence" value="ECO:0007669"/>
    <property type="project" value="UniProtKB-KW"/>
</dbReference>
<feature type="binding site" evidence="10">
    <location>
        <position position="150"/>
    </location>
    <ligand>
        <name>Mg(2+)</name>
        <dbReference type="ChEBI" id="CHEBI:18420"/>
        <note>catalytic</note>
    </ligand>
</feature>
<dbReference type="GO" id="GO:0030388">
    <property type="term" value="P:fructose 1,6-bisphosphate metabolic process"/>
    <property type="evidence" value="ECO:0007669"/>
    <property type="project" value="TreeGrafter"/>
</dbReference>
<dbReference type="InterPro" id="IPR012829">
    <property type="entry name" value="Phosphofructokinase_III"/>
</dbReference>
<dbReference type="PANTHER" id="PTHR13697:SF52">
    <property type="entry name" value="ATP-DEPENDENT 6-PHOSPHOFRUCTOKINASE 3"/>
    <property type="match status" value="1"/>
</dbReference>
<sequence length="390" mass="41619">MRSDSCPTTCSRCPRRARLPRRWAGAGSNGRVLAVHERAVDQELVVTERIGVLTGGGDCPGLNAAIRAVVRHGLESHKLRVHGFRNGWRGPLDVTAQTLTLESTRGLLHLGGTFLGTSRTDPIAEPDGVARIHEALEVYELDGFIVIGGEGTLSAANTLAAEHGVPIIGIPKTIDNDLGGTDYTIGFATALDIATDAVDRLHSTAESHNRVMLLEVMGRNAGWIATHAGIAGGADSILIPEHPFDVHQVCRHLKRRHGSGRSFSIVVVAEGAVPADDTLNLTDYELDQFGRPVLGGIASSLRPIIEAQTGFATRETILGHVQRGGTPNPFDRVLATRMGVRAVDLAVAGEWGQMVGLVGGEVKPVPLAEATRSLRRVPEDHYRAAEVFFG</sequence>
<dbReference type="FunFam" id="3.40.50.460:FF:000002">
    <property type="entry name" value="ATP-dependent 6-phosphofructokinase"/>
    <property type="match status" value="1"/>
</dbReference>
<accession>A0A411YAD9</accession>
<evidence type="ECO:0000313" key="13">
    <source>
        <dbReference type="Proteomes" id="UP000291469"/>
    </source>
</evidence>
<keyword evidence="10" id="KW-0067">ATP-binding</keyword>
<dbReference type="GO" id="GO:0003872">
    <property type="term" value="F:6-phosphofructokinase activity"/>
    <property type="evidence" value="ECO:0007669"/>
    <property type="project" value="UniProtKB-UniRule"/>
</dbReference>
<dbReference type="GO" id="GO:0048029">
    <property type="term" value="F:monosaccharide binding"/>
    <property type="evidence" value="ECO:0007669"/>
    <property type="project" value="TreeGrafter"/>
</dbReference>
<dbReference type="Gene3D" id="3.40.50.460">
    <property type="entry name" value="Phosphofructokinase domain"/>
    <property type="match status" value="1"/>
</dbReference>
<dbReference type="KEGG" id="erz:ER308_00300"/>
<feature type="binding site" description="in other chain" evidence="10">
    <location>
        <begin position="173"/>
        <end position="175"/>
    </location>
    <ligand>
        <name>substrate</name>
        <note>ligand shared between dimeric partners</note>
    </ligand>
</feature>
<keyword evidence="5 10" id="KW-0808">Transferase</keyword>
<keyword evidence="4 10" id="KW-0963">Cytoplasm</keyword>
<dbReference type="GO" id="GO:0047334">
    <property type="term" value="F:diphosphate-fructose-6-phosphate 1-phosphotransferase activity"/>
    <property type="evidence" value="ECO:0007669"/>
    <property type="project" value="InterPro"/>
</dbReference>
<dbReference type="GO" id="GO:0005945">
    <property type="term" value="C:6-phosphofructokinase complex"/>
    <property type="evidence" value="ECO:0007669"/>
    <property type="project" value="TreeGrafter"/>
</dbReference>
<evidence type="ECO:0000256" key="7">
    <source>
        <dbReference type="ARBA" id="ARBA00022777"/>
    </source>
</evidence>
<dbReference type="PRINTS" id="PR00476">
    <property type="entry name" value="PHFRCTKINASE"/>
</dbReference>
<dbReference type="GO" id="GO:0006002">
    <property type="term" value="P:fructose 6-phosphate metabolic process"/>
    <property type="evidence" value="ECO:0007669"/>
    <property type="project" value="InterPro"/>
</dbReference>
<protein>
    <recommendedName>
        <fullName evidence="10">ATP-dependent 6-phosphofructokinase</fullName>
        <shortName evidence="10">ATP-PFK</shortName>
        <shortName evidence="10">Phosphofructokinase</shortName>
        <ecNumber evidence="10">2.7.1.11</ecNumber>
    </recommendedName>
    <alternativeName>
        <fullName evidence="10">Phosphohexokinase</fullName>
    </alternativeName>
</protein>
<dbReference type="PIRSF" id="PIRSF000532">
    <property type="entry name" value="ATP_PFK_prok"/>
    <property type="match status" value="1"/>
</dbReference>
<comment type="caution">
    <text evidence="10">Lacks conserved residue(s) required for the propagation of feature annotation.</text>
</comment>
<comment type="similarity">
    <text evidence="10">Belongs to the phosphofructokinase type A (PFKA) family. Mixed-substrate PFK group III subfamily.</text>
</comment>
<feature type="binding site" evidence="10">
    <location>
        <begin position="119"/>
        <end position="120"/>
    </location>
    <ligand>
        <name>ATP</name>
        <dbReference type="ChEBI" id="CHEBI:30616"/>
    </ligand>
</feature>